<dbReference type="Proteomes" id="UP000663873">
    <property type="component" value="Unassembled WGS sequence"/>
</dbReference>
<evidence type="ECO:0000259" key="2">
    <source>
        <dbReference type="PROSITE" id="PS51391"/>
    </source>
</evidence>
<gene>
    <name evidence="3" type="ORF">UJA718_LOCUS42268</name>
</gene>
<accession>A0A821QJL1</accession>
<evidence type="ECO:0000313" key="4">
    <source>
        <dbReference type="Proteomes" id="UP000663873"/>
    </source>
</evidence>
<evidence type="ECO:0000313" key="3">
    <source>
        <dbReference type="EMBL" id="CAF4823517.1"/>
    </source>
</evidence>
<keyword evidence="4" id="KW-1185">Reference proteome</keyword>
<sequence length="97" mass="10912">VMSSFRAWESWAIYPSDFLIKLQNVFLGLVRPKVAPEIEVKKSTFDDDIDGKPINHESTDSRPLALVADYDDEEDIDGRPISMLSSSVDDDIDGRPL</sequence>
<feature type="region of interest" description="Disordered" evidence="1">
    <location>
        <begin position="77"/>
        <end position="97"/>
    </location>
</feature>
<organism evidence="3 4">
    <name type="scientific">Rotaria socialis</name>
    <dbReference type="NCBI Taxonomy" id="392032"/>
    <lineage>
        <taxon>Eukaryota</taxon>
        <taxon>Metazoa</taxon>
        <taxon>Spiralia</taxon>
        <taxon>Gnathifera</taxon>
        <taxon>Rotifera</taxon>
        <taxon>Eurotatoria</taxon>
        <taxon>Bdelloidea</taxon>
        <taxon>Philodinida</taxon>
        <taxon>Philodinidae</taxon>
        <taxon>Rotaria</taxon>
    </lineage>
</organism>
<feature type="compositionally biased region" description="Acidic residues" evidence="1">
    <location>
        <begin position="88"/>
        <end position="97"/>
    </location>
</feature>
<proteinExistence type="predicted"/>
<name>A0A821QJL1_9BILA</name>
<reference evidence="3" key="1">
    <citation type="submission" date="2021-02" db="EMBL/GenBank/DDBJ databases">
        <authorList>
            <person name="Nowell W R."/>
        </authorList>
    </citation>
    <scope>NUCLEOTIDE SEQUENCE</scope>
</reference>
<comment type="caution">
    <text evidence="3">The sequence shown here is derived from an EMBL/GenBank/DDBJ whole genome shotgun (WGS) entry which is preliminary data.</text>
</comment>
<dbReference type="InterPro" id="IPR006569">
    <property type="entry name" value="CID_dom"/>
</dbReference>
<dbReference type="EMBL" id="CAJOBP010053666">
    <property type="protein sequence ID" value="CAF4823517.1"/>
    <property type="molecule type" value="Genomic_DNA"/>
</dbReference>
<dbReference type="PROSITE" id="PS51391">
    <property type="entry name" value="CID"/>
    <property type="match status" value="1"/>
</dbReference>
<evidence type="ECO:0000256" key="1">
    <source>
        <dbReference type="SAM" id="MobiDB-lite"/>
    </source>
</evidence>
<feature type="domain" description="CID" evidence="2">
    <location>
        <begin position="1"/>
        <end position="30"/>
    </location>
</feature>
<feature type="non-terminal residue" evidence="3">
    <location>
        <position position="1"/>
    </location>
</feature>
<protein>
    <recommendedName>
        <fullName evidence="2">CID domain-containing protein</fullName>
    </recommendedName>
</protein>
<dbReference type="AlphaFoldDB" id="A0A821QJL1"/>
<feature type="non-terminal residue" evidence="3">
    <location>
        <position position="97"/>
    </location>
</feature>